<dbReference type="AlphaFoldDB" id="A0A392TQK4"/>
<evidence type="ECO:0000313" key="3">
    <source>
        <dbReference type="Proteomes" id="UP000265520"/>
    </source>
</evidence>
<evidence type="ECO:0000256" key="1">
    <source>
        <dbReference type="SAM" id="MobiDB-lite"/>
    </source>
</evidence>
<name>A0A392TQK4_9FABA</name>
<organism evidence="2 3">
    <name type="scientific">Trifolium medium</name>
    <dbReference type="NCBI Taxonomy" id="97028"/>
    <lineage>
        <taxon>Eukaryota</taxon>
        <taxon>Viridiplantae</taxon>
        <taxon>Streptophyta</taxon>
        <taxon>Embryophyta</taxon>
        <taxon>Tracheophyta</taxon>
        <taxon>Spermatophyta</taxon>
        <taxon>Magnoliopsida</taxon>
        <taxon>eudicotyledons</taxon>
        <taxon>Gunneridae</taxon>
        <taxon>Pentapetalae</taxon>
        <taxon>rosids</taxon>
        <taxon>fabids</taxon>
        <taxon>Fabales</taxon>
        <taxon>Fabaceae</taxon>
        <taxon>Papilionoideae</taxon>
        <taxon>50 kb inversion clade</taxon>
        <taxon>NPAAA clade</taxon>
        <taxon>Hologalegina</taxon>
        <taxon>IRL clade</taxon>
        <taxon>Trifolieae</taxon>
        <taxon>Trifolium</taxon>
    </lineage>
</organism>
<keyword evidence="3" id="KW-1185">Reference proteome</keyword>
<feature type="compositionally biased region" description="Basic and acidic residues" evidence="1">
    <location>
        <begin position="17"/>
        <end position="27"/>
    </location>
</feature>
<feature type="region of interest" description="Disordered" evidence="1">
    <location>
        <begin position="1"/>
        <end position="27"/>
    </location>
</feature>
<proteinExistence type="predicted"/>
<evidence type="ECO:0000313" key="2">
    <source>
        <dbReference type="EMBL" id="MCI63443.1"/>
    </source>
</evidence>
<dbReference type="Proteomes" id="UP000265520">
    <property type="component" value="Unassembled WGS sequence"/>
</dbReference>
<accession>A0A392TQK4</accession>
<feature type="non-terminal residue" evidence="2">
    <location>
        <position position="27"/>
    </location>
</feature>
<dbReference type="EMBL" id="LXQA010637259">
    <property type="protein sequence ID" value="MCI63443.1"/>
    <property type="molecule type" value="Genomic_DNA"/>
</dbReference>
<feature type="compositionally biased region" description="Polar residues" evidence="1">
    <location>
        <begin position="1"/>
        <end position="16"/>
    </location>
</feature>
<comment type="caution">
    <text evidence="2">The sequence shown here is derived from an EMBL/GenBank/DDBJ whole genome shotgun (WGS) entry which is preliminary data.</text>
</comment>
<sequence length="27" mass="2911">MKESKPISTPMVSSLSIDKDESGSEVE</sequence>
<reference evidence="2 3" key="1">
    <citation type="journal article" date="2018" name="Front. Plant Sci.">
        <title>Red Clover (Trifolium pratense) and Zigzag Clover (T. medium) - A Picture of Genomic Similarities and Differences.</title>
        <authorList>
            <person name="Dluhosova J."/>
            <person name="Istvanek J."/>
            <person name="Nedelnik J."/>
            <person name="Repkova J."/>
        </authorList>
    </citation>
    <scope>NUCLEOTIDE SEQUENCE [LARGE SCALE GENOMIC DNA]</scope>
    <source>
        <strain evidence="3">cv. 10/8</strain>
        <tissue evidence="2">Leaf</tissue>
    </source>
</reference>
<protein>
    <submittedName>
        <fullName evidence="2">Uncharacterized protein</fullName>
    </submittedName>
</protein>